<protein>
    <submittedName>
        <fullName evidence="1">Uncharacterized protein</fullName>
    </submittedName>
</protein>
<accession>A0A2T6ZXJ0</accession>
<sequence>MANWIRSFLCLSTNRISSVSRLNTKRIHSFRTFSSTMEHFYAKKKLLESSTNLKSTKRNKKWETSYSKMSQTAALERLGLDMQKFDQSSIPVQRMLSEAKCEIEGIRANTVDAMKEKVYARILEYIQIEGYPSEASIWFKEVNVNDLVLYILGPILFDFQKETGREIKLRREMELVSSDSQTGGFEEFVIVDTISTTETSFLLIIESKRTTLGHGIRQCLLAMYDMFSYNQGGKAYGFVTTGELWRMIQYDGTKFQMTETFHCLFGEIGQEKGRWMEEFSVVVECILAALQSGGIAKKDKQV</sequence>
<reference evidence="1 2" key="1">
    <citation type="submission" date="2017-04" db="EMBL/GenBank/DDBJ databases">
        <title>Draft genome sequence of Tuber borchii Vittad., a whitish edible truffle.</title>
        <authorList>
            <consortium name="DOE Joint Genome Institute"/>
            <person name="Murat C."/>
            <person name="Kuo A."/>
            <person name="Barry K.W."/>
            <person name="Clum A."/>
            <person name="Dockter R.B."/>
            <person name="Fauchery L."/>
            <person name="Iotti M."/>
            <person name="Kohler A."/>
            <person name="Labutti K."/>
            <person name="Lindquist E.A."/>
            <person name="Lipzen A."/>
            <person name="Ohm R.A."/>
            <person name="Wang M."/>
            <person name="Grigoriev I.V."/>
            <person name="Zambonelli A."/>
            <person name="Martin F.M."/>
        </authorList>
    </citation>
    <scope>NUCLEOTIDE SEQUENCE [LARGE SCALE GENOMIC DNA]</scope>
    <source>
        <strain evidence="1 2">Tbo3840</strain>
    </source>
</reference>
<dbReference type="OrthoDB" id="5355583at2759"/>
<dbReference type="EMBL" id="NESQ01000071">
    <property type="protein sequence ID" value="PUU80209.1"/>
    <property type="molecule type" value="Genomic_DNA"/>
</dbReference>
<evidence type="ECO:0000313" key="2">
    <source>
        <dbReference type="Proteomes" id="UP000244722"/>
    </source>
</evidence>
<keyword evidence="2" id="KW-1185">Reference proteome</keyword>
<evidence type="ECO:0000313" key="1">
    <source>
        <dbReference type="EMBL" id="PUU80209.1"/>
    </source>
</evidence>
<name>A0A2T6ZXJ0_TUBBO</name>
<comment type="caution">
    <text evidence="1">The sequence shown here is derived from an EMBL/GenBank/DDBJ whole genome shotgun (WGS) entry which is preliminary data.</text>
</comment>
<proteinExistence type="predicted"/>
<organism evidence="1 2">
    <name type="scientific">Tuber borchii</name>
    <name type="common">White truffle</name>
    <dbReference type="NCBI Taxonomy" id="42251"/>
    <lineage>
        <taxon>Eukaryota</taxon>
        <taxon>Fungi</taxon>
        <taxon>Dikarya</taxon>
        <taxon>Ascomycota</taxon>
        <taxon>Pezizomycotina</taxon>
        <taxon>Pezizomycetes</taxon>
        <taxon>Pezizales</taxon>
        <taxon>Tuberaceae</taxon>
        <taxon>Tuber</taxon>
    </lineage>
</organism>
<dbReference type="Proteomes" id="UP000244722">
    <property type="component" value="Unassembled WGS sequence"/>
</dbReference>
<dbReference type="AlphaFoldDB" id="A0A2T6ZXJ0"/>
<gene>
    <name evidence="1" type="ORF">B9Z19DRAFT_1173202</name>
</gene>